<dbReference type="OrthoDB" id="8590950at2"/>
<accession>A0A1Y3P6Y9</accession>
<keyword evidence="1" id="KW-1133">Transmembrane helix</keyword>
<keyword evidence="1" id="KW-0812">Transmembrane</keyword>
<organism evidence="2 3">
    <name type="scientific">Pseudomonas caspiana</name>
    <dbReference type="NCBI Taxonomy" id="1451454"/>
    <lineage>
        <taxon>Bacteria</taxon>
        <taxon>Pseudomonadati</taxon>
        <taxon>Pseudomonadota</taxon>
        <taxon>Gammaproteobacteria</taxon>
        <taxon>Pseudomonadales</taxon>
        <taxon>Pseudomonadaceae</taxon>
        <taxon>Pseudomonas</taxon>
    </lineage>
</organism>
<evidence type="ECO:0000313" key="3">
    <source>
        <dbReference type="Proteomes" id="UP000195440"/>
    </source>
</evidence>
<keyword evidence="3" id="KW-1185">Reference proteome</keyword>
<protein>
    <submittedName>
        <fullName evidence="2">Uncharacterized protein</fullName>
    </submittedName>
</protein>
<sequence>MSRSFSGNGRKERGDILMESLIGIVLMSIIGLGISYASSRATNTQRDMKLQNVAVSQMRNLLALNGKALCTNASLATITLPTQTNAINLDVACTAASPVTIGGRTITGGTSLGTVVLTTRTADNALFGGVIRVGDET</sequence>
<dbReference type="Proteomes" id="UP000195440">
    <property type="component" value="Unassembled WGS sequence"/>
</dbReference>
<feature type="transmembrane region" description="Helical" evidence="1">
    <location>
        <begin position="20"/>
        <end position="39"/>
    </location>
</feature>
<evidence type="ECO:0000313" key="2">
    <source>
        <dbReference type="EMBL" id="OUM74281.1"/>
    </source>
</evidence>
<evidence type="ECO:0000256" key="1">
    <source>
        <dbReference type="SAM" id="Phobius"/>
    </source>
</evidence>
<reference evidence="2 3" key="1">
    <citation type="journal article" date="2017" name="Syst. Appl. Microbiol.">
        <title>Pseudomonas caspiana sp. nov., a citrus pathogen in the Pseudomonas syringae phylogenetic group.</title>
        <authorList>
            <person name="Busquets A."/>
            <person name="Gomila M."/>
            <person name="Beiki F."/>
            <person name="Mulet M."/>
            <person name="Rahimian H."/>
            <person name="Garcia-Valdes E."/>
            <person name="Lalucat J."/>
        </authorList>
    </citation>
    <scope>NUCLEOTIDE SEQUENCE [LARGE SCALE GENOMIC DNA]</scope>
    <source>
        <strain evidence="2 3">FBF102</strain>
    </source>
</reference>
<keyword evidence="1" id="KW-0472">Membrane</keyword>
<dbReference type="RefSeq" id="WP_087265807.1">
    <property type="nucleotide sequence ID" value="NZ_JBJGBV010000016.1"/>
</dbReference>
<dbReference type="AlphaFoldDB" id="A0A1Y3P6Y9"/>
<gene>
    <name evidence="2" type="ORF">AUC60_08570</name>
</gene>
<comment type="caution">
    <text evidence="2">The sequence shown here is derived from an EMBL/GenBank/DDBJ whole genome shotgun (WGS) entry which is preliminary data.</text>
</comment>
<dbReference type="EMBL" id="LOHF01000005">
    <property type="protein sequence ID" value="OUM74281.1"/>
    <property type="molecule type" value="Genomic_DNA"/>
</dbReference>
<proteinExistence type="predicted"/>
<name>A0A1Y3P6Y9_9PSED</name>